<keyword evidence="4" id="KW-0175">Coiled coil</keyword>
<dbReference type="GO" id="GO:0016887">
    <property type="term" value="F:ATP hydrolysis activity"/>
    <property type="evidence" value="ECO:0007669"/>
    <property type="project" value="TreeGrafter"/>
</dbReference>
<dbReference type="PRINTS" id="PR00326">
    <property type="entry name" value="GTP1OBG"/>
</dbReference>
<dbReference type="SUPFAM" id="SSF81271">
    <property type="entry name" value="TGS-like"/>
    <property type="match status" value="1"/>
</dbReference>
<dbReference type="InterPro" id="IPR013029">
    <property type="entry name" value="YchF_C"/>
</dbReference>
<accession>A0AAW2J9T5</accession>
<dbReference type="Pfam" id="PF08263">
    <property type="entry name" value="LRRNT_2"/>
    <property type="match status" value="1"/>
</dbReference>
<proteinExistence type="predicted"/>
<dbReference type="FunFam" id="3.80.10.10:FF:000686">
    <property type="entry name" value="LRR receptor-like serine/threonine-protein kinase GHR1"/>
    <property type="match status" value="1"/>
</dbReference>
<reference evidence="6" key="1">
    <citation type="submission" date="2020-06" db="EMBL/GenBank/DDBJ databases">
        <authorList>
            <person name="Li T."/>
            <person name="Hu X."/>
            <person name="Zhang T."/>
            <person name="Song X."/>
            <person name="Zhang H."/>
            <person name="Dai N."/>
            <person name="Sheng W."/>
            <person name="Hou X."/>
            <person name="Wei L."/>
        </authorList>
    </citation>
    <scope>NUCLEOTIDE SEQUENCE</scope>
    <source>
        <strain evidence="6">KEN8</strain>
        <tissue evidence="6">Leaf</tissue>
    </source>
</reference>
<dbReference type="InterPro" id="IPR012676">
    <property type="entry name" value="TGS-like"/>
</dbReference>
<dbReference type="InterPro" id="IPR032675">
    <property type="entry name" value="LRR_dom_sf"/>
</dbReference>
<dbReference type="InterPro" id="IPR013210">
    <property type="entry name" value="LRR_N_plant-typ"/>
</dbReference>
<evidence type="ECO:0000256" key="4">
    <source>
        <dbReference type="SAM" id="Coils"/>
    </source>
</evidence>
<protein>
    <submittedName>
        <fullName evidence="6">Obg-like ATPase 1</fullName>
    </submittedName>
</protein>
<keyword evidence="1" id="KW-0433">Leucine-rich repeat</keyword>
<dbReference type="InterPro" id="IPR027417">
    <property type="entry name" value="P-loop_NTPase"/>
</dbReference>
<dbReference type="Pfam" id="PF06071">
    <property type="entry name" value="YchF-GTPase_C"/>
    <property type="match status" value="1"/>
</dbReference>
<dbReference type="InterPro" id="IPR006073">
    <property type="entry name" value="GTP-bd"/>
</dbReference>
<dbReference type="SUPFAM" id="SSF52058">
    <property type="entry name" value="L domain-like"/>
    <property type="match status" value="1"/>
</dbReference>
<dbReference type="Gene3D" id="3.10.20.30">
    <property type="match status" value="1"/>
</dbReference>
<feature type="non-terminal residue" evidence="6">
    <location>
        <position position="676"/>
    </location>
</feature>
<feature type="domain" description="OBG-type G" evidence="5">
    <location>
        <begin position="25"/>
        <end position="171"/>
    </location>
</feature>
<sequence length="676" mass="75162">MPPKAAKSKEAPAERPILGRFSSHLKIGIVGLPNVGKSTLFNTLTKLSIPAENFPFCTIEPNEARVNVPDERFEWLCQLYKPKSEISAFLEIHDIAGLVRGAHEGQGLGNSFLSHIRAVDGIFHVLRAFEDPDIIHVDDSIDPVRDLEVISAELRLKDIEFMERRIDDLEKSMKRSNDKQLKIEHELCLRVKASLEEGKDARLVEWKAADIEILNTFSIAYCKACCLLEQKGMLFTREGIDFCLHSFSCGLKYRVQEHGGETIIPFSCVLERNLADMSQMKLLSIVRRKVKCWQIRRQTKAPQAAGTIHTDFEKVMKFEDLKELGSESAVKVYFSNEVLLIQRSLFSVSLDISIVCYFTFDESESDAPRAIQIPEYPASINLRSPFTSFLFLSPGAFVRSWTTEKSEKSAFVPSRDILALLEFKKGIKHDPTGFVLDSWNDESVASNGCPSSWYGIMCDGGNVAAVVLDNLGLVADVDLSVFTNLTMLVKLSISNNSITGKLPNKLSNFKSLEYLDVSVNMFSSSLPSDIGKLVSLKNLSLAGNNFSGSIPDTISGLASIRSLDMSSNSLSGPLPSSLIRLGGLVYLNLSLNGFTKSIPKGLELMKQLDVLDLHGNMLDGKFDPEFLLQTTASHVDLSGNLLTSFLQSSKFSGRCLSIYQAFKSQPQPTNWITWKR</sequence>
<dbReference type="GO" id="GO:0005737">
    <property type="term" value="C:cytoplasm"/>
    <property type="evidence" value="ECO:0007669"/>
    <property type="project" value="TreeGrafter"/>
</dbReference>
<evidence type="ECO:0000256" key="1">
    <source>
        <dbReference type="ARBA" id="ARBA00022614"/>
    </source>
</evidence>
<dbReference type="EMBL" id="JACGWM010001649">
    <property type="protein sequence ID" value="KAL0290318.1"/>
    <property type="molecule type" value="Genomic_DNA"/>
</dbReference>
<dbReference type="PROSITE" id="PS51710">
    <property type="entry name" value="G_OBG"/>
    <property type="match status" value="1"/>
</dbReference>
<dbReference type="Gene3D" id="3.80.10.10">
    <property type="entry name" value="Ribonuclease Inhibitor"/>
    <property type="match status" value="1"/>
</dbReference>
<dbReference type="Pfam" id="PF00560">
    <property type="entry name" value="LRR_1"/>
    <property type="match status" value="4"/>
</dbReference>
<dbReference type="PANTHER" id="PTHR23305">
    <property type="entry name" value="OBG GTPASE FAMILY"/>
    <property type="match status" value="1"/>
</dbReference>
<comment type="caution">
    <text evidence="6">The sequence shown here is derived from an EMBL/GenBank/DDBJ whole genome shotgun (WGS) entry which is preliminary data.</text>
</comment>
<name>A0AAW2J9T5_9LAMI</name>
<dbReference type="InterPro" id="IPR001611">
    <property type="entry name" value="Leu-rich_rpt"/>
</dbReference>
<dbReference type="InterPro" id="IPR041706">
    <property type="entry name" value="YchF_N"/>
</dbReference>
<dbReference type="InterPro" id="IPR012675">
    <property type="entry name" value="Beta-grasp_dom_sf"/>
</dbReference>
<dbReference type="Gene3D" id="3.40.50.300">
    <property type="entry name" value="P-loop containing nucleotide triphosphate hydrolases"/>
    <property type="match status" value="1"/>
</dbReference>
<dbReference type="GO" id="GO:0005525">
    <property type="term" value="F:GTP binding"/>
    <property type="evidence" value="ECO:0007669"/>
    <property type="project" value="InterPro"/>
</dbReference>
<dbReference type="AlphaFoldDB" id="A0AAW2J9T5"/>
<evidence type="ECO:0000259" key="5">
    <source>
        <dbReference type="PROSITE" id="PS51710"/>
    </source>
</evidence>
<organism evidence="6">
    <name type="scientific">Sesamum calycinum</name>
    <dbReference type="NCBI Taxonomy" id="2727403"/>
    <lineage>
        <taxon>Eukaryota</taxon>
        <taxon>Viridiplantae</taxon>
        <taxon>Streptophyta</taxon>
        <taxon>Embryophyta</taxon>
        <taxon>Tracheophyta</taxon>
        <taxon>Spermatophyta</taxon>
        <taxon>Magnoliopsida</taxon>
        <taxon>eudicotyledons</taxon>
        <taxon>Gunneridae</taxon>
        <taxon>Pentapetalae</taxon>
        <taxon>asterids</taxon>
        <taxon>lamiids</taxon>
        <taxon>Lamiales</taxon>
        <taxon>Pedaliaceae</taxon>
        <taxon>Sesamum</taxon>
    </lineage>
</organism>
<evidence type="ECO:0000313" key="6">
    <source>
        <dbReference type="EMBL" id="KAL0290318.1"/>
    </source>
</evidence>
<evidence type="ECO:0000256" key="3">
    <source>
        <dbReference type="ARBA" id="ARBA00022741"/>
    </source>
</evidence>
<dbReference type="Pfam" id="PF01926">
    <property type="entry name" value="MMR_HSR1"/>
    <property type="match status" value="1"/>
</dbReference>
<evidence type="ECO:0000256" key="2">
    <source>
        <dbReference type="ARBA" id="ARBA00022737"/>
    </source>
</evidence>
<dbReference type="SUPFAM" id="SSF52540">
    <property type="entry name" value="P-loop containing nucleoside triphosphate hydrolases"/>
    <property type="match status" value="1"/>
</dbReference>
<dbReference type="InterPro" id="IPR031167">
    <property type="entry name" value="G_OBG"/>
</dbReference>
<reference evidence="6" key="2">
    <citation type="journal article" date="2024" name="Plant">
        <title>Genomic evolution and insights into agronomic trait innovations of Sesamum species.</title>
        <authorList>
            <person name="Miao H."/>
            <person name="Wang L."/>
            <person name="Qu L."/>
            <person name="Liu H."/>
            <person name="Sun Y."/>
            <person name="Le M."/>
            <person name="Wang Q."/>
            <person name="Wei S."/>
            <person name="Zheng Y."/>
            <person name="Lin W."/>
            <person name="Duan Y."/>
            <person name="Cao H."/>
            <person name="Xiong S."/>
            <person name="Wang X."/>
            <person name="Wei L."/>
            <person name="Li C."/>
            <person name="Ma Q."/>
            <person name="Ju M."/>
            <person name="Zhao R."/>
            <person name="Li G."/>
            <person name="Mu C."/>
            <person name="Tian Q."/>
            <person name="Mei H."/>
            <person name="Zhang T."/>
            <person name="Gao T."/>
            <person name="Zhang H."/>
        </authorList>
    </citation>
    <scope>NUCLEOTIDE SEQUENCE</scope>
    <source>
        <strain evidence="6">KEN8</strain>
    </source>
</reference>
<dbReference type="CDD" id="cd01900">
    <property type="entry name" value="YchF"/>
    <property type="match status" value="1"/>
</dbReference>
<feature type="coiled-coil region" evidence="4">
    <location>
        <begin position="159"/>
        <end position="186"/>
    </location>
</feature>
<gene>
    <name evidence="6" type="ORF">Scaly_2675500</name>
</gene>
<keyword evidence="3" id="KW-0547">Nucleotide-binding</keyword>
<dbReference type="PANTHER" id="PTHR23305:SF11">
    <property type="entry name" value="OBG-LIKE ATPASE 1"/>
    <property type="match status" value="1"/>
</dbReference>
<keyword evidence="2" id="KW-0677">Repeat</keyword>